<dbReference type="GO" id="GO:0005975">
    <property type="term" value="P:carbohydrate metabolic process"/>
    <property type="evidence" value="ECO:0007669"/>
    <property type="project" value="UniProtKB-ARBA"/>
</dbReference>
<comment type="caution">
    <text evidence="1">The sequence shown here is derived from an EMBL/GenBank/DDBJ whole genome shotgun (WGS) entry which is preliminary data.</text>
</comment>
<organism evidence="1 2">
    <name type="scientific">Niastella vici</name>
    <dbReference type="NCBI Taxonomy" id="1703345"/>
    <lineage>
        <taxon>Bacteria</taxon>
        <taxon>Pseudomonadati</taxon>
        <taxon>Bacteroidota</taxon>
        <taxon>Chitinophagia</taxon>
        <taxon>Chitinophagales</taxon>
        <taxon>Chitinophagaceae</taxon>
        <taxon>Niastella</taxon>
    </lineage>
</organism>
<accession>A0A1V9FHC2</accession>
<dbReference type="AlphaFoldDB" id="A0A1V9FHC2"/>
<dbReference type="OrthoDB" id="9814380at2"/>
<proteinExistence type="predicted"/>
<reference evidence="1 2" key="1">
    <citation type="submission" date="2016-03" db="EMBL/GenBank/DDBJ databases">
        <title>Niastella vici sp. nov., isolated from farmland soil.</title>
        <authorList>
            <person name="Chen L."/>
            <person name="Wang D."/>
            <person name="Yang S."/>
            <person name="Wang G."/>
        </authorList>
    </citation>
    <scope>NUCLEOTIDE SEQUENCE [LARGE SCALE GENOMIC DNA]</scope>
    <source>
        <strain evidence="1 2">DJ57</strain>
    </source>
</reference>
<evidence type="ECO:0000313" key="2">
    <source>
        <dbReference type="Proteomes" id="UP000192796"/>
    </source>
</evidence>
<dbReference type="RefSeq" id="WP_081155656.1">
    <property type="nucleotide sequence ID" value="NZ_LVYD01000113.1"/>
</dbReference>
<gene>
    <name evidence="1" type="ORF">A3860_08990</name>
</gene>
<dbReference type="SUPFAM" id="SSF49899">
    <property type="entry name" value="Concanavalin A-like lectins/glucanases"/>
    <property type="match status" value="2"/>
</dbReference>
<dbReference type="Gene3D" id="2.60.120.200">
    <property type="match status" value="2"/>
</dbReference>
<evidence type="ECO:0000313" key="1">
    <source>
        <dbReference type="EMBL" id="OQP57752.1"/>
    </source>
</evidence>
<sequence>MKTILPACLVVIICFTRCHRNLEIQPDTKNENKSAANTARLAFTINAAVSPYDNMILADQPVAFWNDASGTDVTGHGYTGVLMNTPTTTALPNGDRSLLFNGVNQYAEVHAAPALSVSATGVLTMEAWLRPDVLDFPDMEGTGYINWMGKGESGQHEYVCRMYAQNPTGNDQGRTNRLAGNAYTLAGSSAAGSYYQPGADWAISAGEWIHYVFVINTKAVSAQQPYGYTKLYIQRRNSNGELISFEDQDPLNGSELLAGTAPFRIGTRNLSSFFKGAIGKAALYSYEPDSARLAQHGNAMFGYDNLVLSGNPVAYWNTAGTDLTGHGHAAAFINNPGVTTMPNGDASLVFNGVSQYGEVANAPAFSVPVTGVLTVEAWLRPDILDFEKTEGTGYVHWLGKRENGQCEYVARMYGQHPTGEDSNRLNRISGYAFNLPGGKGAGSYYQAAANWPVQTGEWIHYMLIINTIDISSDYPTGYTKLYVHRKNNSGTVVTFQDKDALIGYSVVPQAGSAPFRIATADTGSFFHGSIGKVALYNYELTANQSLQHAERIFNQ</sequence>
<dbReference type="EMBL" id="LVYD01000113">
    <property type="protein sequence ID" value="OQP57752.1"/>
    <property type="molecule type" value="Genomic_DNA"/>
</dbReference>
<dbReference type="STRING" id="1703345.A3860_08990"/>
<keyword evidence="2" id="KW-1185">Reference proteome</keyword>
<evidence type="ECO:0008006" key="3">
    <source>
        <dbReference type="Google" id="ProtNLM"/>
    </source>
</evidence>
<name>A0A1V9FHC2_9BACT</name>
<dbReference type="Proteomes" id="UP000192796">
    <property type="component" value="Unassembled WGS sequence"/>
</dbReference>
<dbReference type="GO" id="GO:0004553">
    <property type="term" value="F:hydrolase activity, hydrolyzing O-glycosyl compounds"/>
    <property type="evidence" value="ECO:0007669"/>
    <property type="project" value="UniProtKB-ARBA"/>
</dbReference>
<protein>
    <recommendedName>
        <fullName evidence="3">LamG-like jellyroll fold domain-containing protein</fullName>
    </recommendedName>
</protein>
<dbReference type="InterPro" id="IPR013320">
    <property type="entry name" value="ConA-like_dom_sf"/>
</dbReference>